<accession>A0ABU1QL04</accession>
<dbReference type="RefSeq" id="WP_310168742.1">
    <property type="nucleotide sequence ID" value="NZ_JAVDUG010000004.1"/>
</dbReference>
<comment type="caution">
    <text evidence="1">The sequence shown here is derived from an EMBL/GenBank/DDBJ whole genome shotgun (WGS) entry which is preliminary data.</text>
</comment>
<evidence type="ECO:0000313" key="1">
    <source>
        <dbReference type="EMBL" id="MDR6779510.1"/>
    </source>
</evidence>
<dbReference type="Proteomes" id="UP001266807">
    <property type="component" value="Unassembled WGS sequence"/>
</dbReference>
<protein>
    <submittedName>
        <fullName evidence="1">Uncharacterized protein</fullName>
    </submittedName>
</protein>
<evidence type="ECO:0000313" key="2">
    <source>
        <dbReference type="Proteomes" id="UP001266807"/>
    </source>
</evidence>
<organism evidence="1 2">
    <name type="scientific">Paenibacillus peoriae</name>
    <dbReference type="NCBI Taxonomy" id="59893"/>
    <lineage>
        <taxon>Bacteria</taxon>
        <taxon>Bacillati</taxon>
        <taxon>Bacillota</taxon>
        <taxon>Bacilli</taxon>
        <taxon>Bacillales</taxon>
        <taxon>Paenibacillaceae</taxon>
        <taxon>Paenibacillus</taxon>
    </lineage>
</organism>
<reference evidence="1 2" key="1">
    <citation type="submission" date="2023-07" db="EMBL/GenBank/DDBJ databases">
        <title>Sorghum-associated microbial communities from plants grown in Nebraska, USA.</title>
        <authorList>
            <person name="Schachtman D."/>
        </authorList>
    </citation>
    <scope>NUCLEOTIDE SEQUENCE [LARGE SCALE GENOMIC DNA]</scope>
    <source>
        <strain evidence="1 2">BE143</strain>
    </source>
</reference>
<gene>
    <name evidence="1" type="ORF">J2W98_003790</name>
</gene>
<name>A0ABU1QL04_9BACL</name>
<keyword evidence="2" id="KW-1185">Reference proteome</keyword>
<dbReference type="EMBL" id="JAVDUG010000004">
    <property type="protein sequence ID" value="MDR6779510.1"/>
    <property type="molecule type" value="Genomic_DNA"/>
</dbReference>
<proteinExistence type="predicted"/>
<sequence length="97" mass="11781">MNLWNKEGKSWSNIGHLKNHLNQFTNRWTNTDPYTNAEIVEVEINYDTCMKMDVSVLFDEIKANKAKIEEKYRLQAQKWREEQERKQLEELKIKYES</sequence>